<dbReference type="RefSeq" id="WP_158015629.1">
    <property type="nucleotide sequence ID" value="NZ_CBCSKE010000072.1"/>
</dbReference>
<gene>
    <name evidence="1" type="ORF">MB901379_01032</name>
</gene>
<evidence type="ECO:0000313" key="2">
    <source>
        <dbReference type="Proteomes" id="UP000269998"/>
    </source>
</evidence>
<organism evidence="1 2">
    <name type="scientific">Mycobacterium basiliense</name>
    <dbReference type="NCBI Taxonomy" id="2094119"/>
    <lineage>
        <taxon>Bacteria</taxon>
        <taxon>Bacillati</taxon>
        <taxon>Actinomycetota</taxon>
        <taxon>Actinomycetes</taxon>
        <taxon>Mycobacteriales</taxon>
        <taxon>Mycobacteriaceae</taxon>
        <taxon>Mycobacterium</taxon>
    </lineage>
</organism>
<sequence>MDRREPPLASPAALRKANLVRPYTLTAGRTGTDVELPLEAPVHALQAGVVRRWPPNDVRGKIIRLCADGHSSPSVAEISAHLDLPVGVARVLVGDLVTSDYLQVHRTLTDRSTCDERYELIGRTLRGLKAL</sequence>
<proteinExistence type="predicted"/>
<dbReference type="KEGG" id="mbai:MB901379_01032"/>
<accession>A0A3S4BDG7</accession>
<dbReference type="EMBL" id="LR130759">
    <property type="protein sequence ID" value="VDM87490.1"/>
    <property type="molecule type" value="Genomic_DNA"/>
</dbReference>
<dbReference type="PANTHER" id="PTHR36221:SF1">
    <property type="entry name" value="DUF742 DOMAIN-CONTAINING PROTEIN"/>
    <property type="match status" value="1"/>
</dbReference>
<evidence type="ECO:0000313" key="1">
    <source>
        <dbReference type="EMBL" id="VDM87490.1"/>
    </source>
</evidence>
<dbReference type="Proteomes" id="UP000269998">
    <property type="component" value="Chromosome"/>
</dbReference>
<evidence type="ECO:0008006" key="3">
    <source>
        <dbReference type="Google" id="ProtNLM"/>
    </source>
</evidence>
<dbReference type="PANTHER" id="PTHR36221">
    <property type="entry name" value="DUF742 DOMAIN-CONTAINING PROTEIN"/>
    <property type="match status" value="1"/>
</dbReference>
<protein>
    <recommendedName>
        <fullName evidence="3">DUF742 domain-containing protein</fullName>
    </recommendedName>
</protein>
<dbReference type="OrthoDB" id="3296462at2"/>
<dbReference type="Pfam" id="PF05331">
    <property type="entry name" value="DUF742"/>
    <property type="match status" value="1"/>
</dbReference>
<keyword evidence="2" id="KW-1185">Reference proteome</keyword>
<reference evidence="2" key="1">
    <citation type="submission" date="2018-02" db="EMBL/GenBank/DDBJ databases">
        <authorList>
            <person name="Seth-Smith MB H."/>
            <person name="Seth-Smith H."/>
        </authorList>
    </citation>
    <scope>NUCLEOTIDE SEQUENCE [LARGE SCALE GENOMIC DNA]</scope>
</reference>
<dbReference type="AlphaFoldDB" id="A0A3S4BDG7"/>
<dbReference type="InterPro" id="IPR007995">
    <property type="entry name" value="DUF742"/>
</dbReference>
<name>A0A3S4BDG7_9MYCO</name>